<dbReference type="EMBL" id="GBRD01000063">
    <property type="protein sequence ID" value="JAG65758.1"/>
    <property type="molecule type" value="Transcribed_RNA"/>
</dbReference>
<name>A0A0K8TJH4_LYGHE</name>
<reference evidence="2" key="1">
    <citation type="submission" date="2014-09" db="EMBL/GenBank/DDBJ databases">
        <authorList>
            <person name="Magalhaes I.L.F."/>
            <person name="Oliveira U."/>
            <person name="Santos F.R."/>
            <person name="Vidigal T.H.D.A."/>
            <person name="Brescovit A.D."/>
            <person name="Santos A.J."/>
        </authorList>
    </citation>
    <scope>NUCLEOTIDE SEQUENCE</scope>
</reference>
<organism evidence="2">
    <name type="scientific">Lygus hesperus</name>
    <name type="common">Western plant bug</name>
    <dbReference type="NCBI Taxonomy" id="30085"/>
    <lineage>
        <taxon>Eukaryota</taxon>
        <taxon>Metazoa</taxon>
        <taxon>Ecdysozoa</taxon>
        <taxon>Arthropoda</taxon>
        <taxon>Hexapoda</taxon>
        <taxon>Insecta</taxon>
        <taxon>Pterygota</taxon>
        <taxon>Neoptera</taxon>
        <taxon>Paraneoptera</taxon>
        <taxon>Hemiptera</taxon>
        <taxon>Heteroptera</taxon>
        <taxon>Panheteroptera</taxon>
        <taxon>Cimicomorpha</taxon>
        <taxon>Miridae</taxon>
        <taxon>Mirini</taxon>
        <taxon>Lygus</taxon>
    </lineage>
</organism>
<evidence type="ECO:0000313" key="2">
    <source>
        <dbReference type="EMBL" id="JAG65758.1"/>
    </source>
</evidence>
<keyword evidence="1" id="KW-0472">Membrane</keyword>
<accession>A0A0K8TJH4</accession>
<feature type="transmembrane region" description="Helical" evidence="1">
    <location>
        <begin position="69"/>
        <end position="90"/>
    </location>
</feature>
<keyword evidence="1" id="KW-0812">Transmembrane</keyword>
<evidence type="ECO:0000256" key="1">
    <source>
        <dbReference type="SAM" id="Phobius"/>
    </source>
</evidence>
<sequence length="131" mass="14958">MSDRWVRRAQSSVVTKMFPLSKEVQTDPKPVVEKEVISARVQANLPKLNRKGPSLEHRFTQVPDFTPNLAHVLVLLVLLGLTIGPSFWLYNEIYVVKRFSPMFKSQSCCICKMASSVLNLLKHLFLPGYKQ</sequence>
<protein>
    <submittedName>
        <fullName evidence="2">Uncharacterized protein</fullName>
    </submittedName>
</protein>
<dbReference type="AlphaFoldDB" id="A0A0K8TJH4"/>
<proteinExistence type="predicted"/>
<keyword evidence="1" id="KW-1133">Transmembrane helix</keyword>